<organism evidence="2 3">
    <name type="scientific">Brassica napus</name>
    <name type="common">Rape</name>
    <dbReference type="NCBI Taxonomy" id="3708"/>
    <lineage>
        <taxon>Eukaryota</taxon>
        <taxon>Viridiplantae</taxon>
        <taxon>Streptophyta</taxon>
        <taxon>Embryophyta</taxon>
        <taxon>Tracheophyta</taxon>
        <taxon>Spermatophyta</taxon>
        <taxon>Magnoliopsida</taxon>
        <taxon>eudicotyledons</taxon>
        <taxon>Gunneridae</taxon>
        <taxon>Pentapetalae</taxon>
        <taxon>rosids</taxon>
        <taxon>malvids</taxon>
        <taxon>Brassicales</taxon>
        <taxon>Brassicaceae</taxon>
        <taxon>Brassiceae</taxon>
        <taxon>Brassica</taxon>
    </lineage>
</organism>
<feature type="transmembrane region" description="Helical" evidence="1">
    <location>
        <begin position="53"/>
        <end position="77"/>
    </location>
</feature>
<proteinExistence type="predicted"/>
<keyword evidence="1" id="KW-0472">Membrane</keyword>
<evidence type="ECO:0000313" key="3">
    <source>
        <dbReference type="Proteomes" id="UP000824890"/>
    </source>
</evidence>
<feature type="transmembrane region" description="Helical" evidence="1">
    <location>
        <begin position="97"/>
        <end position="119"/>
    </location>
</feature>
<reference evidence="2 3" key="1">
    <citation type="submission" date="2021-05" db="EMBL/GenBank/DDBJ databases">
        <title>Genome Assembly of Synthetic Allotetraploid Brassica napus Reveals Homoeologous Exchanges between Subgenomes.</title>
        <authorList>
            <person name="Davis J.T."/>
        </authorList>
    </citation>
    <scope>NUCLEOTIDE SEQUENCE [LARGE SCALE GENOMIC DNA]</scope>
    <source>
        <strain evidence="3">cv. Da-Ae</strain>
        <tissue evidence="2">Seedling</tissue>
    </source>
</reference>
<dbReference type="EMBL" id="JAGKQM010000012">
    <property type="protein sequence ID" value="KAH0898678.1"/>
    <property type="molecule type" value="Genomic_DNA"/>
</dbReference>
<keyword evidence="3" id="KW-1185">Reference proteome</keyword>
<comment type="caution">
    <text evidence="2">The sequence shown here is derived from an EMBL/GenBank/DDBJ whole genome shotgun (WGS) entry which is preliminary data.</text>
</comment>
<evidence type="ECO:0000256" key="1">
    <source>
        <dbReference type="SAM" id="Phobius"/>
    </source>
</evidence>
<protein>
    <recommendedName>
        <fullName evidence="4">G protein-coupled receptor</fullName>
    </recommendedName>
</protein>
<evidence type="ECO:0000313" key="2">
    <source>
        <dbReference type="EMBL" id="KAH0898678.1"/>
    </source>
</evidence>
<gene>
    <name evidence="2" type="ORF">HID58_048246</name>
</gene>
<keyword evidence="1" id="KW-1133">Transmembrane helix</keyword>
<dbReference type="Proteomes" id="UP000824890">
    <property type="component" value="Unassembled WGS sequence"/>
</dbReference>
<accession>A0ABQ8B1W3</accession>
<keyword evidence="1" id="KW-0812">Transmembrane</keyword>
<feature type="transmembrane region" description="Helical" evidence="1">
    <location>
        <begin position="244"/>
        <end position="265"/>
    </location>
</feature>
<sequence>MTIPFNIALFFNVFNGFAFLSSLLIIPICDYCLYLRLYITIFLDPGGRISGIVFGYVLAFPLTIETMLLATFMAFTVDKHRRHLVDFPASCFCSYDATHLHFFLLFISLLFIIGVFNFVHHSFIRRREGLLSQINTHDHNSHSAGQMTIPFNIALFFNVFNGFAFLSSLLIITICDYCLYLRLYITIFLDPGGRISGIVFGYVLAFPLTIETMLLATFMAFTVDKHRRHLVDFPASCFCSYDATHLHFFLLFISLLFIIGVFNFVHEEGGTVVSEPPTIRFTMAIISVSYGYEP</sequence>
<name>A0ABQ8B1W3_BRANA</name>
<feature type="transmembrane region" description="Helical" evidence="1">
    <location>
        <begin position="6"/>
        <end position="33"/>
    </location>
</feature>
<evidence type="ECO:0008006" key="4">
    <source>
        <dbReference type="Google" id="ProtNLM"/>
    </source>
</evidence>
<feature type="transmembrane region" description="Helical" evidence="1">
    <location>
        <begin position="195"/>
        <end position="223"/>
    </location>
</feature>
<feature type="transmembrane region" description="Helical" evidence="1">
    <location>
        <begin position="155"/>
        <end position="183"/>
    </location>
</feature>